<evidence type="ECO:0000313" key="3">
    <source>
        <dbReference type="EMBL" id="CAL1548666.1"/>
    </source>
</evidence>
<accession>A0AAV2IQX5</accession>
<evidence type="ECO:0000259" key="2">
    <source>
        <dbReference type="PROSITE" id="PS50097"/>
    </source>
</evidence>
<dbReference type="Gene3D" id="3.30.710.10">
    <property type="entry name" value="Potassium Channel Kv1.1, Chain A"/>
    <property type="match status" value="1"/>
</dbReference>
<feature type="compositionally biased region" description="Basic and acidic residues" evidence="1">
    <location>
        <begin position="255"/>
        <end position="277"/>
    </location>
</feature>
<dbReference type="EMBL" id="CAXITT010001557">
    <property type="protein sequence ID" value="CAL1548666.1"/>
    <property type="molecule type" value="Genomic_DNA"/>
</dbReference>
<feature type="domain" description="BTB" evidence="2">
    <location>
        <begin position="39"/>
        <end position="106"/>
    </location>
</feature>
<evidence type="ECO:0000256" key="1">
    <source>
        <dbReference type="SAM" id="MobiDB-lite"/>
    </source>
</evidence>
<gene>
    <name evidence="3" type="ORF">GSLYS_00021983001</name>
</gene>
<organism evidence="3 4">
    <name type="scientific">Lymnaea stagnalis</name>
    <name type="common">Great pond snail</name>
    <name type="synonym">Helix stagnalis</name>
    <dbReference type="NCBI Taxonomy" id="6523"/>
    <lineage>
        <taxon>Eukaryota</taxon>
        <taxon>Metazoa</taxon>
        <taxon>Spiralia</taxon>
        <taxon>Lophotrochozoa</taxon>
        <taxon>Mollusca</taxon>
        <taxon>Gastropoda</taxon>
        <taxon>Heterobranchia</taxon>
        <taxon>Euthyneura</taxon>
        <taxon>Panpulmonata</taxon>
        <taxon>Hygrophila</taxon>
        <taxon>Lymnaeoidea</taxon>
        <taxon>Lymnaeidae</taxon>
        <taxon>Lymnaea</taxon>
    </lineage>
</organism>
<dbReference type="Pfam" id="PF00651">
    <property type="entry name" value="BTB"/>
    <property type="match status" value="1"/>
</dbReference>
<name>A0AAV2IQX5_LYMST</name>
<feature type="compositionally biased region" description="Polar residues" evidence="1">
    <location>
        <begin position="245"/>
        <end position="254"/>
    </location>
</feature>
<dbReference type="SMART" id="SM00225">
    <property type="entry name" value="BTB"/>
    <property type="match status" value="1"/>
</dbReference>
<dbReference type="InterPro" id="IPR011705">
    <property type="entry name" value="BACK"/>
</dbReference>
<sequence>MLSIKKTTPSSTMNKGIHQRCAFGIINCIQTLWQEQDLQDFNFQVDDTSFHCHRVLLGACSPVLRGMFKSGMKEDKEGFARLQEISKETFQLIITVLYTGRDVLTVDNVIDIWKAAHMLQIDFLVKHCEKCATKFIKTDNFHEFNENAKLFGSETVLKVTRKFILKNFNAVRKTQGFLKMSSNEVLSIVKRQDLVVSSEDIVLEAILDWADYYKDEPASEQSLDVNGTKCQRGSNDYEQAENVRSVGNVNTEGSDVNHQKEERRDKTREEDNKENDALTRSQSQAVHRKSRL</sequence>
<dbReference type="SUPFAM" id="SSF54695">
    <property type="entry name" value="POZ domain"/>
    <property type="match status" value="1"/>
</dbReference>
<dbReference type="PANTHER" id="PTHR45632">
    <property type="entry name" value="LD33804P"/>
    <property type="match status" value="1"/>
</dbReference>
<comment type="caution">
    <text evidence="3">The sequence shown here is derived from an EMBL/GenBank/DDBJ whole genome shotgun (WGS) entry which is preliminary data.</text>
</comment>
<dbReference type="Proteomes" id="UP001497497">
    <property type="component" value="Unassembled WGS sequence"/>
</dbReference>
<protein>
    <recommendedName>
        <fullName evidence="2">BTB domain-containing protein</fullName>
    </recommendedName>
</protein>
<dbReference type="Gene3D" id="1.25.40.420">
    <property type="match status" value="1"/>
</dbReference>
<evidence type="ECO:0000313" key="4">
    <source>
        <dbReference type="Proteomes" id="UP001497497"/>
    </source>
</evidence>
<dbReference type="InterPro" id="IPR000210">
    <property type="entry name" value="BTB/POZ_dom"/>
</dbReference>
<dbReference type="InterPro" id="IPR011333">
    <property type="entry name" value="SKP1/BTB/POZ_sf"/>
</dbReference>
<dbReference type="PROSITE" id="PS50097">
    <property type="entry name" value="BTB"/>
    <property type="match status" value="1"/>
</dbReference>
<proteinExistence type="predicted"/>
<keyword evidence="4" id="KW-1185">Reference proteome</keyword>
<dbReference type="AlphaFoldDB" id="A0AAV2IQX5"/>
<reference evidence="3 4" key="1">
    <citation type="submission" date="2024-04" db="EMBL/GenBank/DDBJ databases">
        <authorList>
            <consortium name="Genoscope - CEA"/>
            <person name="William W."/>
        </authorList>
    </citation>
    <scope>NUCLEOTIDE SEQUENCE [LARGE SCALE GENOMIC DNA]</scope>
</reference>
<dbReference type="SMART" id="SM00875">
    <property type="entry name" value="BACK"/>
    <property type="match status" value="1"/>
</dbReference>
<feature type="region of interest" description="Disordered" evidence="1">
    <location>
        <begin position="221"/>
        <end position="292"/>
    </location>
</feature>
<feature type="compositionally biased region" description="Polar residues" evidence="1">
    <location>
        <begin position="221"/>
        <end position="237"/>
    </location>
</feature>
<dbReference type="Pfam" id="PF07707">
    <property type="entry name" value="BACK"/>
    <property type="match status" value="1"/>
</dbReference>
<dbReference type="CDD" id="cd18186">
    <property type="entry name" value="BTB_POZ_ZBTB_KLHL-like"/>
    <property type="match status" value="1"/>
</dbReference>